<evidence type="ECO:0000256" key="5">
    <source>
        <dbReference type="ARBA" id="ARBA00022525"/>
    </source>
</evidence>
<dbReference type="Gene3D" id="2.60.40.10">
    <property type="entry name" value="Immunoglobulins"/>
    <property type="match status" value="1"/>
</dbReference>
<evidence type="ECO:0000256" key="6">
    <source>
        <dbReference type="ARBA" id="ARBA00022859"/>
    </source>
</evidence>
<protein>
    <recommendedName>
        <fullName evidence="3">Beta-2-microglobulin</fullName>
    </recommendedName>
</protein>
<evidence type="ECO:0000313" key="10">
    <source>
        <dbReference type="EMBL" id="KAK2858696.1"/>
    </source>
</evidence>
<keyword evidence="7" id="KW-0393">Immunoglobulin domain</keyword>
<dbReference type="InterPro" id="IPR050160">
    <property type="entry name" value="MHC/Immunoglobulin"/>
</dbReference>
<keyword evidence="4" id="KW-0490">MHC I</keyword>
<dbReference type="EMBL" id="JAUPFM010000002">
    <property type="protein sequence ID" value="KAK2858696.1"/>
    <property type="molecule type" value="Genomic_DNA"/>
</dbReference>
<keyword evidence="6" id="KW-0391">Immunity</keyword>
<gene>
    <name evidence="10" type="ORF">Q5P01_003316</name>
</gene>
<dbReference type="AlphaFoldDB" id="A0AA88NM99"/>
<dbReference type="GO" id="GO:0005576">
    <property type="term" value="C:extracellular region"/>
    <property type="evidence" value="ECO:0007669"/>
    <property type="project" value="UniProtKB-SubCell"/>
</dbReference>
<evidence type="ECO:0000256" key="2">
    <source>
        <dbReference type="ARBA" id="ARBA00009564"/>
    </source>
</evidence>
<evidence type="ECO:0000259" key="9">
    <source>
        <dbReference type="PROSITE" id="PS50835"/>
    </source>
</evidence>
<sequence length="117" mass="13053">MKGFVCALTLGLLLLGLSAAKEASPKVQVYTRLPGEFGKSNVFICHVTDFHPPEIKIELLKNGQVIPGAQQTDLAFEESWHYHLTKHVAVTPMQGDDLACRVTHMKNTKTYTWESDL</sequence>
<comment type="subcellular location">
    <subcellularLocation>
        <location evidence="1">Secreted</location>
    </subcellularLocation>
</comment>
<evidence type="ECO:0000256" key="7">
    <source>
        <dbReference type="ARBA" id="ARBA00023319"/>
    </source>
</evidence>
<evidence type="ECO:0000256" key="3">
    <source>
        <dbReference type="ARBA" id="ARBA00018767"/>
    </source>
</evidence>
<dbReference type="PANTHER" id="PTHR19944">
    <property type="entry name" value="MHC CLASS II-RELATED"/>
    <property type="match status" value="1"/>
</dbReference>
<dbReference type="InterPro" id="IPR007110">
    <property type="entry name" value="Ig-like_dom"/>
</dbReference>
<evidence type="ECO:0000256" key="1">
    <source>
        <dbReference type="ARBA" id="ARBA00004613"/>
    </source>
</evidence>
<dbReference type="InterPro" id="IPR013783">
    <property type="entry name" value="Ig-like_fold"/>
</dbReference>
<feature type="signal peptide" evidence="8">
    <location>
        <begin position="1"/>
        <end position="20"/>
    </location>
</feature>
<evidence type="ECO:0000256" key="4">
    <source>
        <dbReference type="ARBA" id="ARBA00022451"/>
    </source>
</evidence>
<dbReference type="InterPro" id="IPR036179">
    <property type="entry name" value="Ig-like_dom_sf"/>
</dbReference>
<name>A0AA88NM99_CHASR</name>
<keyword evidence="5" id="KW-0964">Secreted</keyword>
<dbReference type="PROSITE" id="PS50835">
    <property type="entry name" value="IG_LIKE"/>
    <property type="match status" value="1"/>
</dbReference>
<comment type="caution">
    <text evidence="10">The sequence shown here is derived from an EMBL/GenBank/DDBJ whole genome shotgun (WGS) entry which is preliminary data.</text>
</comment>
<dbReference type="GO" id="GO:0042612">
    <property type="term" value="C:MHC class I protein complex"/>
    <property type="evidence" value="ECO:0007669"/>
    <property type="project" value="UniProtKB-KW"/>
</dbReference>
<evidence type="ECO:0000256" key="8">
    <source>
        <dbReference type="SAM" id="SignalP"/>
    </source>
</evidence>
<proteinExistence type="inferred from homology"/>
<dbReference type="SMART" id="SM00407">
    <property type="entry name" value="IGc1"/>
    <property type="match status" value="1"/>
</dbReference>
<feature type="domain" description="Ig-like" evidence="9">
    <location>
        <begin position="25"/>
        <end position="112"/>
    </location>
</feature>
<organism evidence="10 11">
    <name type="scientific">Channa striata</name>
    <name type="common">Snakehead murrel</name>
    <name type="synonym">Ophicephalus striatus</name>
    <dbReference type="NCBI Taxonomy" id="64152"/>
    <lineage>
        <taxon>Eukaryota</taxon>
        <taxon>Metazoa</taxon>
        <taxon>Chordata</taxon>
        <taxon>Craniata</taxon>
        <taxon>Vertebrata</taxon>
        <taxon>Euteleostomi</taxon>
        <taxon>Actinopterygii</taxon>
        <taxon>Neopterygii</taxon>
        <taxon>Teleostei</taxon>
        <taxon>Neoteleostei</taxon>
        <taxon>Acanthomorphata</taxon>
        <taxon>Anabantaria</taxon>
        <taxon>Anabantiformes</taxon>
        <taxon>Channoidei</taxon>
        <taxon>Channidae</taxon>
        <taxon>Channa</taxon>
    </lineage>
</organism>
<evidence type="ECO:0000313" key="11">
    <source>
        <dbReference type="Proteomes" id="UP001187415"/>
    </source>
</evidence>
<dbReference type="Proteomes" id="UP001187415">
    <property type="component" value="Unassembled WGS sequence"/>
</dbReference>
<feature type="chain" id="PRO_5041694903" description="Beta-2-microglobulin" evidence="8">
    <location>
        <begin position="21"/>
        <end position="117"/>
    </location>
</feature>
<dbReference type="SUPFAM" id="SSF48726">
    <property type="entry name" value="Immunoglobulin"/>
    <property type="match status" value="1"/>
</dbReference>
<reference evidence="10" key="1">
    <citation type="submission" date="2023-07" db="EMBL/GenBank/DDBJ databases">
        <title>Chromosome-level Genome Assembly of Striped Snakehead (Channa striata).</title>
        <authorList>
            <person name="Liu H."/>
        </authorList>
    </citation>
    <scope>NUCLEOTIDE SEQUENCE</scope>
    <source>
        <strain evidence="10">Gz</strain>
        <tissue evidence="10">Muscle</tissue>
    </source>
</reference>
<dbReference type="PANTHER" id="PTHR19944:SF62">
    <property type="entry name" value="BETA-2-MICROGLOBULIN"/>
    <property type="match status" value="1"/>
</dbReference>
<dbReference type="FunFam" id="2.60.40.10:FF:001005">
    <property type="entry name" value="Beta-2-microglobulin"/>
    <property type="match status" value="1"/>
</dbReference>
<dbReference type="GO" id="GO:0010038">
    <property type="term" value="P:response to metal ion"/>
    <property type="evidence" value="ECO:0007669"/>
    <property type="project" value="UniProtKB-ARBA"/>
</dbReference>
<keyword evidence="8" id="KW-0732">Signal</keyword>
<dbReference type="Pfam" id="PF07654">
    <property type="entry name" value="C1-set"/>
    <property type="match status" value="1"/>
</dbReference>
<dbReference type="InterPro" id="IPR003597">
    <property type="entry name" value="Ig_C1-set"/>
</dbReference>
<comment type="similarity">
    <text evidence="2">Belongs to the beta-2-microglobulin family.</text>
</comment>
<keyword evidence="11" id="KW-1185">Reference proteome</keyword>
<accession>A0AA88NM99</accession>
<dbReference type="GO" id="GO:0002474">
    <property type="term" value="P:antigen processing and presentation of peptide antigen via MHC class I"/>
    <property type="evidence" value="ECO:0007669"/>
    <property type="project" value="UniProtKB-KW"/>
</dbReference>